<dbReference type="EnsemblMetazoa" id="Aqu2.1.13847_001">
    <property type="protein sequence ID" value="Aqu2.1.13847_001"/>
    <property type="gene ID" value="Aqu2.1.13847"/>
</dbReference>
<proteinExistence type="predicted"/>
<keyword evidence="1" id="KW-0732">Signal</keyword>
<feature type="chain" id="PRO_5012078399" evidence="1">
    <location>
        <begin position="21"/>
        <end position="223"/>
    </location>
</feature>
<evidence type="ECO:0000313" key="2">
    <source>
        <dbReference type="EnsemblMetazoa" id="Aqu2.1.13847_001"/>
    </source>
</evidence>
<accession>A0A1X7TGL6</accession>
<dbReference type="AlphaFoldDB" id="A0A1X7TGL6"/>
<reference evidence="2" key="1">
    <citation type="submission" date="2017-05" db="UniProtKB">
        <authorList>
            <consortium name="EnsemblMetazoa"/>
        </authorList>
    </citation>
    <scope>IDENTIFICATION</scope>
</reference>
<organism evidence="2">
    <name type="scientific">Amphimedon queenslandica</name>
    <name type="common">Sponge</name>
    <dbReference type="NCBI Taxonomy" id="400682"/>
    <lineage>
        <taxon>Eukaryota</taxon>
        <taxon>Metazoa</taxon>
        <taxon>Porifera</taxon>
        <taxon>Demospongiae</taxon>
        <taxon>Heteroscleromorpha</taxon>
        <taxon>Haplosclerida</taxon>
        <taxon>Niphatidae</taxon>
        <taxon>Amphimedon</taxon>
    </lineage>
</organism>
<feature type="signal peptide" evidence="1">
    <location>
        <begin position="1"/>
        <end position="20"/>
    </location>
</feature>
<protein>
    <submittedName>
        <fullName evidence="2">Uncharacterized protein</fullName>
    </submittedName>
</protein>
<name>A0A1X7TGL6_AMPQE</name>
<evidence type="ECO:0000256" key="1">
    <source>
        <dbReference type="SAM" id="SignalP"/>
    </source>
</evidence>
<dbReference type="InParanoid" id="A0A1X7TGL6"/>
<sequence length="223" mass="24669">MSFLLVVVLLFFSSSCSVSSHQYYVSDDCSSVTQSPCNPLSMYAGDMSQYNNTIFCFIGTTNISSYVFNMTAVMNITLHGLDQSPSIHCNKESIIVYDSSLISISSLTIHCSIDISSSRNITITNSSFILMAAYSNITFINAFDVKVLSSVFIAYVINIEYNPLTVCSNELPHYSLILTNVTLNNSSTMELLVDHGTSYNISITFDYVDFSNYTLSPSLFLSD</sequence>